<evidence type="ECO:0000313" key="3">
    <source>
        <dbReference type="Proteomes" id="UP000017131"/>
    </source>
</evidence>
<keyword evidence="3" id="KW-1185">Reference proteome</keyword>
<organism evidence="2 3">
    <name type="scientific">Staphylococcus simulans UMC-CNS-990</name>
    <dbReference type="NCBI Taxonomy" id="1405498"/>
    <lineage>
        <taxon>Bacteria</taxon>
        <taxon>Bacillati</taxon>
        <taxon>Bacillota</taxon>
        <taxon>Bacilli</taxon>
        <taxon>Bacillales</taxon>
        <taxon>Staphylococcaceae</taxon>
        <taxon>Staphylococcus</taxon>
    </lineage>
</organism>
<protein>
    <submittedName>
        <fullName evidence="2">Uncharacterized protein</fullName>
    </submittedName>
</protein>
<gene>
    <name evidence="2" type="ORF">SSIM_05145</name>
</gene>
<accession>A0ABP2YVL0</accession>
<feature type="region of interest" description="Disordered" evidence="1">
    <location>
        <begin position="16"/>
        <end position="72"/>
    </location>
</feature>
<dbReference type="Proteomes" id="UP000017131">
    <property type="component" value="Unassembled WGS sequence"/>
</dbReference>
<name>A0ABP2YVL0_STASI</name>
<feature type="compositionally biased region" description="Basic and acidic residues" evidence="1">
    <location>
        <begin position="36"/>
        <end position="54"/>
    </location>
</feature>
<feature type="compositionally biased region" description="Polar residues" evidence="1">
    <location>
        <begin position="55"/>
        <end position="69"/>
    </location>
</feature>
<dbReference type="EMBL" id="AXDY01000004">
    <property type="protein sequence ID" value="ERS93585.1"/>
    <property type="molecule type" value="Genomic_DNA"/>
</dbReference>
<proteinExistence type="predicted"/>
<dbReference type="RefSeq" id="WP_023015340.1">
    <property type="nucleotide sequence ID" value="NZ_AXDY01000004.1"/>
</dbReference>
<reference evidence="2 3" key="1">
    <citation type="journal article" date="2013" name="Genome Announc.">
        <title>Draft Genome Sequence of Staphylococcus simulans UMC-CNS-990, Isolated from a Case of Chronic Bovine Mastitis.</title>
        <authorList>
            <person name="Calcutt M.J."/>
            <person name="Foecking M.F."/>
            <person name="Hsieh H.Y."/>
            <person name="Perry J."/>
            <person name="Stewart G.C."/>
            <person name="Middleton J.R."/>
        </authorList>
    </citation>
    <scope>NUCLEOTIDE SEQUENCE [LARGE SCALE GENOMIC DNA]</scope>
    <source>
        <strain evidence="2 3">UMC-CNS-990</strain>
    </source>
</reference>
<evidence type="ECO:0000256" key="1">
    <source>
        <dbReference type="SAM" id="MobiDB-lite"/>
    </source>
</evidence>
<feature type="compositionally biased region" description="Polar residues" evidence="1">
    <location>
        <begin position="20"/>
        <end position="33"/>
    </location>
</feature>
<evidence type="ECO:0000313" key="2">
    <source>
        <dbReference type="EMBL" id="ERS93585.1"/>
    </source>
</evidence>
<comment type="caution">
    <text evidence="2">The sequence shown here is derived from an EMBL/GenBank/DDBJ whole genome shotgun (WGS) entry which is preliminary data.</text>
</comment>
<sequence length="145" mass="16823">MLNAKDLIRDIQERARERQLSTLKQNKPFSSAEPNGETKDDIRFGSAESKRKQEPIQNIDKTPKTNQFETPVHENKELAELAGVSKSTVMKAKKVKREAPEVYENYINTKVFELSKNGAILDRYNELRQEVVENIRRDHMYLDSS</sequence>